<dbReference type="AlphaFoldDB" id="A0A559JEU5"/>
<evidence type="ECO:0000313" key="1">
    <source>
        <dbReference type="EMBL" id="TVX98386.1"/>
    </source>
</evidence>
<dbReference type="EMBL" id="VNJI01000093">
    <property type="protein sequence ID" value="TVX98386.1"/>
    <property type="molecule type" value="Genomic_DNA"/>
</dbReference>
<accession>A0A559JEU5</accession>
<dbReference type="Gene3D" id="3.30.360.10">
    <property type="entry name" value="Dihydrodipicolinate Reductase, domain 2"/>
    <property type="match status" value="1"/>
</dbReference>
<comment type="caution">
    <text evidence="1">The sequence shown here is derived from an EMBL/GenBank/DDBJ whole genome shotgun (WGS) entry which is preliminary data.</text>
</comment>
<dbReference type="Proteomes" id="UP000317036">
    <property type="component" value="Unassembled WGS sequence"/>
</dbReference>
<proteinExistence type="predicted"/>
<dbReference type="RefSeq" id="WP_144855161.1">
    <property type="nucleotide sequence ID" value="NZ_VNJI01000093.1"/>
</dbReference>
<evidence type="ECO:0008006" key="3">
    <source>
        <dbReference type="Google" id="ProtNLM"/>
    </source>
</evidence>
<keyword evidence="2" id="KW-1185">Reference proteome</keyword>
<dbReference type="OrthoDB" id="9815825at2"/>
<protein>
    <recommendedName>
        <fullName evidence="3">Gfo/Idh/MocA-like oxidoreductase C-terminal domain-containing protein</fullName>
    </recommendedName>
</protein>
<sequence length="132" mass="14428">MLSFSSVSGSEIAVNIQGNDEIAASVHPPQITLYGDSGTLILTGFFTNGYTVSKLCAGGREPEILPVPQRLLDEMPDSGDPVQNMWSALARDFIADIQGEQHRPYLTFYDGYIYQSAIDAIRCGNGWRKLGL</sequence>
<organism evidence="1 2">
    <name type="scientific">Paenibacillus cremeus</name>
    <dbReference type="NCBI Taxonomy" id="2163881"/>
    <lineage>
        <taxon>Bacteria</taxon>
        <taxon>Bacillati</taxon>
        <taxon>Bacillota</taxon>
        <taxon>Bacilli</taxon>
        <taxon>Bacillales</taxon>
        <taxon>Paenibacillaceae</taxon>
        <taxon>Paenibacillus</taxon>
    </lineage>
</organism>
<name>A0A559JEU5_9BACL</name>
<evidence type="ECO:0000313" key="2">
    <source>
        <dbReference type="Proteomes" id="UP000317036"/>
    </source>
</evidence>
<reference evidence="1 2" key="1">
    <citation type="submission" date="2019-07" db="EMBL/GenBank/DDBJ databases">
        <authorList>
            <person name="Kim J."/>
        </authorList>
    </citation>
    <scope>NUCLEOTIDE SEQUENCE [LARGE SCALE GENOMIC DNA]</scope>
    <source>
        <strain evidence="1 2">JC52</strain>
    </source>
</reference>
<gene>
    <name evidence="1" type="ORF">FPZ49_34555</name>
</gene>